<protein>
    <recommendedName>
        <fullName evidence="2">Glycosyltransferase 2-like domain-containing protein</fullName>
    </recommendedName>
</protein>
<dbReference type="AlphaFoldDB" id="X0VPR2"/>
<comment type="caution">
    <text evidence="1">The sequence shown here is derived from an EMBL/GenBank/DDBJ whole genome shotgun (WGS) entry which is preliminary data.</text>
</comment>
<feature type="non-terminal residue" evidence="1">
    <location>
        <position position="1"/>
    </location>
</feature>
<name>X0VPR2_9ZZZZ</name>
<organism evidence="1">
    <name type="scientific">marine sediment metagenome</name>
    <dbReference type="NCBI Taxonomy" id="412755"/>
    <lineage>
        <taxon>unclassified sequences</taxon>
        <taxon>metagenomes</taxon>
        <taxon>ecological metagenomes</taxon>
    </lineage>
</organism>
<proteinExistence type="predicted"/>
<dbReference type="EMBL" id="BARS01027929">
    <property type="protein sequence ID" value="GAG02531.1"/>
    <property type="molecule type" value="Genomic_DNA"/>
</dbReference>
<evidence type="ECO:0000313" key="1">
    <source>
        <dbReference type="EMBL" id="GAG02531.1"/>
    </source>
</evidence>
<accession>X0VPR2</accession>
<evidence type="ECO:0008006" key="2">
    <source>
        <dbReference type="Google" id="ProtNLM"/>
    </source>
</evidence>
<sequence length="222" mass="25778">NEYGTPLIGDAFSKAKEIAKYKKLAYVNSDIILMNDFTKEIEKIKEPLFLMIGQRWDAEIKEKINFNELNWASELCSYIKVKSKLHGPSGIDYFVFPRELEFELPPFTVGRIGWDNWLIYYIRSLGVPIIDATKVITAIHQNHDYSHSPWGKKSRVEGPETQRNLKLIGDLSNMLTLRDADWILTPNGLERPGFLRRILSGLSLFYPCRKILSIKRKLQKFL</sequence>
<gene>
    <name evidence="1" type="ORF">S01H1_43825</name>
</gene>
<reference evidence="1" key="1">
    <citation type="journal article" date="2014" name="Front. Microbiol.">
        <title>High frequency of phylogenetically diverse reductive dehalogenase-homologous genes in deep subseafloor sedimentary metagenomes.</title>
        <authorList>
            <person name="Kawai M."/>
            <person name="Futagami T."/>
            <person name="Toyoda A."/>
            <person name="Takaki Y."/>
            <person name="Nishi S."/>
            <person name="Hori S."/>
            <person name="Arai W."/>
            <person name="Tsubouchi T."/>
            <person name="Morono Y."/>
            <person name="Uchiyama I."/>
            <person name="Ito T."/>
            <person name="Fujiyama A."/>
            <person name="Inagaki F."/>
            <person name="Takami H."/>
        </authorList>
    </citation>
    <scope>NUCLEOTIDE SEQUENCE</scope>
    <source>
        <strain evidence="1">Expedition CK06-06</strain>
    </source>
</reference>